<evidence type="ECO:0000256" key="2">
    <source>
        <dbReference type="ARBA" id="ARBA00022729"/>
    </source>
</evidence>
<dbReference type="RefSeq" id="WP_382394663.1">
    <property type="nucleotide sequence ID" value="NZ_JBHTCQ010000002.1"/>
</dbReference>
<evidence type="ECO:0000256" key="4">
    <source>
        <dbReference type="ARBA" id="ARBA00023139"/>
    </source>
</evidence>
<evidence type="ECO:0000256" key="3">
    <source>
        <dbReference type="ARBA" id="ARBA00023136"/>
    </source>
</evidence>
<keyword evidence="8" id="KW-1185">Reference proteome</keyword>
<keyword evidence="3" id="KW-0472">Membrane</keyword>
<dbReference type="InterPro" id="IPR050490">
    <property type="entry name" value="Bact_solute-bd_prot1"/>
</dbReference>
<organism evidence="7 8">
    <name type="scientific">Georgenia alba</name>
    <dbReference type="NCBI Taxonomy" id="2233858"/>
    <lineage>
        <taxon>Bacteria</taxon>
        <taxon>Bacillati</taxon>
        <taxon>Actinomycetota</taxon>
        <taxon>Actinomycetes</taxon>
        <taxon>Micrococcales</taxon>
        <taxon>Bogoriellaceae</taxon>
        <taxon>Georgenia</taxon>
    </lineage>
</organism>
<dbReference type="Proteomes" id="UP001596455">
    <property type="component" value="Unassembled WGS sequence"/>
</dbReference>
<evidence type="ECO:0000256" key="6">
    <source>
        <dbReference type="SAM" id="SignalP"/>
    </source>
</evidence>
<evidence type="ECO:0000256" key="1">
    <source>
        <dbReference type="ARBA" id="ARBA00022475"/>
    </source>
</evidence>
<dbReference type="PANTHER" id="PTHR43649">
    <property type="entry name" value="ARABINOSE-BINDING PROTEIN-RELATED"/>
    <property type="match status" value="1"/>
</dbReference>
<dbReference type="EMBL" id="JBHTCQ010000002">
    <property type="protein sequence ID" value="MFC7405851.1"/>
    <property type="molecule type" value="Genomic_DNA"/>
</dbReference>
<gene>
    <name evidence="7" type="ORF">ACFQQL_12075</name>
</gene>
<evidence type="ECO:0000256" key="5">
    <source>
        <dbReference type="ARBA" id="ARBA00023288"/>
    </source>
</evidence>
<keyword evidence="4" id="KW-0564">Palmitate</keyword>
<dbReference type="Pfam" id="PF13416">
    <property type="entry name" value="SBP_bac_8"/>
    <property type="match status" value="1"/>
</dbReference>
<reference evidence="8" key="1">
    <citation type="journal article" date="2019" name="Int. J. Syst. Evol. Microbiol.">
        <title>The Global Catalogue of Microorganisms (GCM) 10K type strain sequencing project: providing services to taxonomists for standard genome sequencing and annotation.</title>
        <authorList>
            <consortium name="The Broad Institute Genomics Platform"/>
            <consortium name="The Broad Institute Genome Sequencing Center for Infectious Disease"/>
            <person name="Wu L."/>
            <person name="Ma J."/>
        </authorList>
    </citation>
    <scope>NUCLEOTIDE SEQUENCE [LARGE SCALE GENOMIC DNA]</scope>
    <source>
        <strain evidence="8">JCM 1490</strain>
    </source>
</reference>
<dbReference type="PANTHER" id="PTHR43649:SF33">
    <property type="entry name" value="POLYGALACTURONAN_RHAMNOGALACTURONAN-BINDING PROTEIN YTCQ"/>
    <property type="match status" value="1"/>
</dbReference>
<evidence type="ECO:0000313" key="8">
    <source>
        <dbReference type="Proteomes" id="UP001596455"/>
    </source>
</evidence>
<evidence type="ECO:0000313" key="7">
    <source>
        <dbReference type="EMBL" id="MFC7405851.1"/>
    </source>
</evidence>
<keyword evidence="5" id="KW-0449">Lipoprotein</keyword>
<keyword evidence="1" id="KW-1003">Cell membrane</keyword>
<dbReference type="Gene3D" id="3.40.190.10">
    <property type="entry name" value="Periplasmic binding protein-like II"/>
    <property type="match status" value="1"/>
</dbReference>
<sequence>MHIRKLGASLTALGAVAALSACALSQGADDGGGAQEPAEVDGEITGEVSLQTWALRPRFTEYVENLIADFEEEYPGTEVTWLDQPGDGYSEKVLSQAEAGELPDVTNLPPDFALPLAEQNLLLDVASADETAGDTYVEGALGAYQYPGLDGTYGYPWYLNTDVNYWNVEMMEAAGLDPAAAPTTFDELLDQARTMHEETGDYLLSRKPGIGDFAAAGVPILNEDGTEFVFNTPGAVELLQQYVDAYEEGLMPQDVLTDAYLGNSEMFTQGEVAWSTGSGNFIEGVLENNPSMEGNIVATPAMDTPPMYVQGVSVARSSDNLATAVALAQFVTNAENQEAFAELVPGIFPSTTASQEGAAFESDGTPQGDAAQIAFESLPEAELLQPVQVSEAMTTYVNQQIAAAMNGDITAQEALDRSVEHCTELLQQ</sequence>
<dbReference type="CDD" id="cd13585">
    <property type="entry name" value="PBP2_TMBP_like"/>
    <property type="match status" value="1"/>
</dbReference>
<protein>
    <submittedName>
        <fullName evidence="7">Extracellular solute-binding protein</fullName>
    </submittedName>
</protein>
<comment type="caution">
    <text evidence="7">The sequence shown here is derived from an EMBL/GenBank/DDBJ whole genome shotgun (WGS) entry which is preliminary data.</text>
</comment>
<dbReference type="InterPro" id="IPR006059">
    <property type="entry name" value="SBP"/>
</dbReference>
<dbReference type="SUPFAM" id="SSF53850">
    <property type="entry name" value="Periplasmic binding protein-like II"/>
    <property type="match status" value="1"/>
</dbReference>
<proteinExistence type="predicted"/>
<keyword evidence="2 6" id="KW-0732">Signal</keyword>
<feature type="chain" id="PRO_5046557829" evidence="6">
    <location>
        <begin position="24"/>
        <end position="428"/>
    </location>
</feature>
<accession>A0ABW2Q8K7</accession>
<name>A0ABW2Q8K7_9MICO</name>
<feature type="signal peptide" evidence="6">
    <location>
        <begin position="1"/>
        <end position="23"/>
    </location>
</feature>
<dbReference type="PROSITE" id="PS51257">
    <property type="entry name" value="PROKAR_LIPOPROTEIN"/>
    <property type="match status" value="1"/>
</dbReference>